<organism evidence="1">
    <name type="scientific">Rhizophora mucronata</name>
    <name type="common">Asiatic mangrove</name>
    <dbReference type="NCBI Taxonomy" id="61149"/>
    <lineage>
        <taxon>Eukaryota</taxon>
        <taxon>Viridiplantae</taxon>
        <taxon>Streptophyta</taxon>
        <taxon>Embryophyta</taxon>
        <taxon>Tracheophyta</taxon>
        <taxon>Spermatophyta</taxon>
        <taxon>Magnoliopsida</taxon>
        <taxon>eudicotyledons</taxon>
        <taxon>Gunneridae</taxon>
        <taxon>Pentapetalae</taxon>
        <taxon>rosids</taxon>
        <taxon>fabids</taxon>
        <taxon>Malpighiales</taxon>
        <taxon>Rhizophoraceae</taxon>
        <taxon>Rhizophora</taxon>
    </lineage>
</organism>
<proteinExistence type="predicted"/>
<dbReference type="EMBL" id="GGEC01073589">
    <property type="protein sequence ID" value="MBX54073.1"/>
    <property type="molecule type" value="Transcribed_RNA"/>
</dbReference>
<sequence length="18" mass="2166">MHIIFTHQGLLFSHTRAR</sequence>
<reference evidence="1" key="1">
    <citation type="submission" date="2018-02" db="EMBL/GenBank/DDBJ databases">
        <title>Rhizophora mucronata_Transcriptome.</title>
        <authorList>
            <person name="Meera S.P."/>
            <person name="Sreeshan A."/>
            <person name="Augustine A."/>
        </authorList>
    </citation>
    <scope>NUCLEOTIDE SEQUENCE</scope>
    <source>
        <tissue evidence="1">Leaf</tissue>
    </source>
</reference>
<accession>A0A2P2PH81</accession>
<name>A0A2P2PH81_RHIMU</name>
<dbReference type="AlphaFoldDB" id="A0A2P2PH81"/>
<protein>
    <submittedName>
        <fullName evidence="1">Uncharacterized protein</fullName>
    </submittedName>
</protein>
<evidence type="ECO:0000313" key="1">
    <source>
        <dbReference type="EMBL" id="MBX54073.1"/>
    </source>
</evidence>